<dbReference type="InParanoid" id="H0XAA6"/>
<dbReference type="Proteomes" id="UP000005225">
    <property type="component" value="Unassembled WGS sequence"/>
</dbReference>
<dbReference type="GeneTree" id="ENSGT00390000012348"/>
<evidence type="ECO:0000313" key="3">
    <source>
        <dbReference type="Ensembl" id="ENSOGAP00000012542.2"/>
    </source>
</evidence>
<feature type="region of interest" description="Disordered" evidence="1">
    <location>
        <begin position="331"/>
        <end position="356"/>
    </location>
</feature>
<sequence length="472" mass="52298">TGILRRCAMPLPKYCSLPTTLKAPGWDHAAPPWDLSFACPFALRTPWLTRHHPLTRCASYHPCLHCADPVWQRPGWLGRAGDAADTWVLARWEPDGFYYRAQIKAAPELERQGTLLVEYEGPLGPKLPAQQQSVVLEEDVIRLSPSVGYALHLGDKVLAPWEPDQQRYGPGTVVRGLETRDSQRASKEEEITVHFWNGRTAKVPLGGVWWVPTAVWKRAVEKLPKPFAREHPRALHRASCCSLLGSATGCIASGLPLGTPFLCAPCHPHTCCQLLCQGCLCCCSLAGPSWWPSARTSQVTAGELPKSELSPTVQLLPLEGPKEEEVAVPAPVALSSSSSSSSSLSSSSSEEDALENDLEMGLSQRLMVNSAVNTDPILLEESPRQRGLCKPEWRYWRRNGPEPHPRKPGTRGCNIWNEEREKQERVQIVGVKIPKELARKATNTKPPQTLPEEAEHRKLNQGVVTHKRDKNS</sequence>
<dbReference type="AlphaFoldDB" id="H0XAA6"/>
<evidence type="ECO:0000256" key="1">
    <source>
        <dbReference type="SAM" id="MobiDB-lite"/>
    </source>
</evidence>
<dbReference type="Ensembl" id="ENSOGAT00000014012.2">
    <property type="protein sequence ID" value="ENSOGAP00000012542.2"/>
    <property type="gene ID" value="ENSOGAG00000014010.2"/>
</dbReference>
<keyword evidence="4" id="KW-1185">Reference proteome</keyword>
<dbReference type="CDD" id="cd04508">
    <property type="entry name" value="Tudor_SF"/>
    <property type="match status" value="1"/>
</dbReference>
<reference evidence="3" key="2">
    <citation type="submission" date="2025-08" db="UniProtKB">
        <authorList>
            <consortium name="Ensembl"/>
        </authorList>
    </citation>
    <scope>IDENTIFICATION</scope>
</reference>
<feature type="region of interest" description="Disordered" evidence="1">
    <location>
        <begin position="437"/>
        <end position="472"/>
    </location>
</feature>
<reference evidence="3" key="3">
    <citation type="submission" date="2025-09" db="UniProtKB">
        <authorList>
            <consortium name="Ensembl"/>
        </authorList>
    </citation>
    <scope>IDENTIFICATION</scope>
</reference>
<dbReference type="EMBL" id="AAQR03001722">
    <property type="status" value="NOT_ANNOTATED_CDS"/>
    <property type="molecule type" value="Genomic_DNA"/>
</dbReference>
<feature type="compositionally biased region" description="Low complexity" evidence="1">
    <location>
        <begin position="334"/>
        <end position="348"/>
    </location>
</feature>
<protein>
    <submittedName>
        <fullName evidence="3">Chromosome 11 open reading frame 16</fullName>
    </submittedName>
</protein>
<dbReference type="Pfam" id="PF15057">
    <property type="entry name" value="DUF4537"/>
    <property type="match status" value="1"/>
</dbReference>
<organism evidence="3 4">
    <name type="scientific">Otolemur garnettii</name>
    <name type="common">Small-eared galago</name>
    <name type="synonym">Garnett's greater bushbaby</name>
    <dbReference type="NCBI Taxonomy" id="30611"/>
    <lineage>
        <taxon>Eukaryota</taxon>
        <taxon>Metazoa</taxon>
        <taxon>Chordata</taxon>
        <taxon>Craniata</taxon>
        <taxon>Vertebrata</taxon>
        <taxon>Euteleostomi</taxon>
        <taxon>Mammalia</taxon>
        <taxon>Eutheria</taxon>
        <taxon>Euarchontoglires</taxon>
        <taxon>Primates</taxon>
        <taxon>Strepsirrhini</taxon>
        <taxon>Lorisiformes</taxon>
        <taxon>Galagidae</taxon>
        <taxon>Otolemur</taxon>
    </lineage>
</organism>
<evidence type="ECO:0000313" key="4">
    <source>
        <dbReference type="Proteomes" id="UP000005225"/>
    </source>
</evidence>
<dbReference type="HOGENOM" id="CLU_056300_0_0_1"/>
<dbReference type="PANTHER" id="PTHR14343:SF3">
    <property type="entry name" value="SIMILAR TO PREDICTED GENE ICRFP703B1614Q5.5"/>
    <property type="match status" value="1"/>
</dbReference>
<proteinExistence type="predicted"/>
<dbReference type="FunCoup" id="H0XAA6">
    <property type="interactions" value="5"/>
</dbReference>
<evidence type="ECO:0000259" key="2">
    <source>
        <dbReference type="Pfam" id="PF15057"/>
    </source>
</evidence>
<dbReference type="PANTHER" id="PTHR14343">
    <property type="entry name" value="VWFA DOMAIN-CONTAINING PROTEIN"/>
    <property type="match status" value="1"/>
</dbReference>
<dbReference type="InterPro" id="IPR032770">
    <property type="entry name" value="DUF4537"/>
</dbReference>
<reference evidence="4" key="1">
    <citation type="submission" date="2011-03" db="EMBL/GenBank/DDBJ databases">
        <title>Version 3 of the genome sequence of Otolemur garnettii (Bushbaby).</title>
        <authorList>
            <consortium name="The Broad Institute Genome Sequencing Platform"/>
            <person name="Di Palma F."/>
            <person name="Johnson J."/>
            <person name="Lander E.S."/>
            <person name="Lindblad-Toh K."/>
            <person name="Jaffe D.B."/>
            <person name="Gnerre S."/>
            <person name="MacCallum I."/>
            <person name="Przybylski D."/>
            <person name="Ribeiro F.J."/>
            <person name="Burton J.N."/>
            <person name="Walker B.J."/>
            <person name="Sharpe T."/>
            <person name="Hall G."/>
        </authorList>
    </citation>
    <scope>NUCLEOTIDE SEQUENCE [LARGE SCALE GENOMIC DNA]</scope>
</reference>
<dbReference type="eggNOG" id="ENOG502RXS8">
    <property type="taxonomic scope" value="Eukaryota"/>
</dbReference>
<accession>H0XAA6</accession>
<feature type="domain" description="DUF4537" evidence="2">
    <location>
        <begin position="86"/>
        <end position="222"/>
    </location>
</feature>
<name>H0XAA6_OTOGA</name>
<dbReference type="OMA" id="DHAVNTD"/>